<evidence type="ECO:0000313" key="2">
    <source>
        <dbReference type="Proteomes" id="UP000814033"/>
    </source>
</evidence>
<name>A0ACB8S2R0_9AGAM</name>
<organism evidence="1 2">
    <name type="scientific">Auriscalpium vulgare</name>
    <dbReference type="NCBI Taxonomy" id="40419"/>
    <lineage>
        <taxon>Eukaryota</taxon>
        <taxon>Fungi</taxon>
        <taxon>Dikarya</taxon>
        <taxon>Basidiomycota</taxon>
        <taxon>Agaricomycotina</taxon>
        <taxon>Agaricomycetes</taxon>
        <taxon>Russulales</taxon>
        <taxon>Auriscalpiaceae</taxon>
        <taxon>Auriscalpium</taxon>
    </lineage>
</organism>
<comment type="caution">
    <text evidence="1">The sequence shown here is derived from an EMBL/GenBank/DDBJ whole genome shotgun (WGS) entry which is preliminary data.</text>
</comment>
<reference evidence="1" key="2">
    <citation type="journal article" date="2022" name="New Phytol.">
        <title>Evolutionary transition to the ectomycorrhizal habit in the genomes of a hyperdiverse lineage of mushroom-forming fungi.</title>
        <authorList>
            <person name="Looney B."/>
            <person name="Miyauchi S."/>
            <person name="Morin E."/>
            <person name="Drula E."/>
            <person name="Courty P.E."/>
            <person name="Kohler A."/>
            <person name="Kuo A."/>
            <person name="LaButti K."/>
            <person name="Pangilinan J."/>
            <person name="Lipzen A."/>
            <person name="Riley R."/>
            <person name="Andreopoulos W."/>
            <person name="He G."/>
            <person name="Johnson J."/>
            <person name="Nolan M."/>
            <person name="Tritt A."/>
            <person name="Barry K.W."/>
            <person name="Grigoriev I.V."/>
            <person name="Nagy L.G."/>
            <person name="Hibbett D."/>
            <person name="Henrissat B."/>
            <person name="Matheny P.B."/>
            <person name="Labbe J."/>
            <person name="Martin F.M."/>
        </authorList>
    </citation>
    <scope>NUCLEOTIDE SEQUENCE</scope>
    <source>
        <strain evidence="1">FP105234-sp</strain>
    </source>
</reference>
<protein>
    <submittedName>
        <fullName evidence="1">NAD(P)-binding protein</fullName>
    </submittedName>
</protein>
<proteinExistence type="predicted"/>
<accession>A0ACB8S2R0</accession>
<sequence length="484" mass="53221">MEAYLLGNLRRYTAPLPPPVRKLAYSAAVGASLSPLGLLVEVLLRLSYRLRGPHPKSEDKTATFTKEELDAVSYEDIDMLNAIPREPTHAGYAVIGGSGFVGSYIVRLLILRGETNIRVLDLSPPPSDLASHSSVSYVRVDMTSATSLSDGLLTPFPSTGHPPSVIFHTAAAIRFWERVSYAWNASFSVNVIGTKNILDAARALPGGAILVYTSTSDIVIPRPRFLQIGKDYALLPWNDVVVSDADAPLSELARSEGCYARSKTIAEKLVLDADGVDGLRTAAVRPGQTITGPNDHFYTSTLTMSPLPIFDQDWSHTDVCVWDVAAAHLSLEDTLRRDPGSVGGEGFLVTGNGPAWKMQDARKALEHYSGRTLPFKPISPLLIFVLAHVVEAFLYLRYYFLLPFFAVVGARPRLTPLWMGNVTFLQPVTLDYMRDVVIDDSRARKLIGYRPQWQAAQVMKYTVDQLRSGKASMQHGLKTRTGDF</sequence>
<dbReference type="EMBL" id="MU275862">
    <property type="protein sequence ID" value="KAI0050382.1"/>
    <property type="molecule type" value="Genomic_DNA"/>
</dbReference>
<gene>
    <name evidence="1" type="ORF">FA95DRAFT_1676765</name>
</gene>
<evidence type="ECO:0000313" key="1">
    <source>
        <dbReference type="EMBL" id="KAI0050382.1"/>
    </source>
</evidence>
<dbReference type="Proteomes" id="UP000814033">
    <property type="component" value="Unassembled WGS sequence"/>
</dbReference>
<reference evidence="1" key="1">
    <citation type="submission" date="2021-02" db="EMBL/GenBank/DDBJ databases">
        <authorList>
            <consortium name="DOE Joint Genome Institute"/>
            <person name="Ahrendt S."/>
            <person name="Looney B.P."/>
            <person name="Miyauchi S."/>
            <person name="Morin E."/>
            <person name="Drula E."/>
            <person name="Courty P.E."/>
            <person name="Chicoki N."/>
            <person name="Fauchery L."/>
            <person name="Kohler A."/>
            <person name="Kuo A."/>
            <person name="Labutti K."/>
            <person name="Pangilinan J."/>
            <person name="Lipzen A."/>
            <person name="Riley R."/>
            <person name="Andreopoulos W."/>
            <person name="He G."/>
            <person name="Johnson J."/>
            <person name="Barry K.W."/>
            <person name="Grigoriev I.V."/>
            <person name="Nagy L."/>
            <person name="Hibbett D."/>
            <person name="Henrissat B."/>
            <person name="Matheny P.B."/>
            <person name="Labbe J."/>
            <person name="Martin F."/>
        </authorList>
    </citation>
    <scope>NUCLEOTIDE SEQUENCE</scope>
    <source>
        <strain evidence="1">FP105234-sp</strain>
    </source>
</reference>
<keyword evidence="2" id="KW-1185">Reference proteome</keyword>